<organism evidence="3 4">
    <name type="scientific">Fructobacillus broussonetiae</name>
    <dbReference type="NCBI Taxonomy" id="2713173"/>
    <lineage>
        <taxon>Bacteria</taxon>
        <taxon>Bacillati</taxon>
        <taxon>Bacillota</taxon>
        <taxon>Bacilli</taxon>
        <taxon>Lactobacillales</taxon>
        <taxon>Lactobacillaceae</taxon>
        <taxon>Fructobacillus</taxon>
    </lineage>
</organism>
<feature type="transmembrane region" description="Helical" evidence="2">
    <location>
        <begin position="7"/>
        <end position="30"/>
    </location>
</feature>
<keyword evidence="2" id="KW-1133">Transmembrane helix</keyword>
<evidence type="ECO:0000313" key="4">
    <source>
        <dbReference type="Proteomes" id="UP001519504"/>
    </source>
</evidence>
<keyword evidence="1" id="KW-0175">Coiled coil</keyword>
<keyword evidence="2" id="KW-0812">Transmembrane</keyword>
<reference evidence="3 4" key="1">
    <citation type="submission" date="2020-02" db="EMBL/GenBank/DDBJ databases">
        <title>Fructobacillus sp. isolated from paper mulberry of Taiwan.</title>
        <authorList>
            <person name="Lin S.-T."/>
        </authorList>
    </citation>
    <scope>NUCLEOTIDE SEQUENCE [LARGE SCALE GENOMIC DNA]</scope>
    <source>
        <strain evidence="3 4">M2-14</strain>
    </source>
</reference>
<dbReference type="EMBL" id="JAAMFK010000002">
    <property type="protein sequence ID" value="MBS9338475.1"/>
    <property type="molecule type" value="Genomic_DNA"/>
</dbReference>
<comment type="caution">
    <text evidence="3">The sequence shown here is derived from an EMBL/GenBank/DDBJ whole genome shotgun (WGS) entry which is preliminary data.</text>
</comment>
<name>A0ABS5QZ90_9LACO</name>
<sequence>MQQVREVLPVLVELAQIVNPLGIFIALVVYHKNVCDREEDKKRERVLQSILFLEKFESDWRQEIKRLNDMYLAEIRKKKQALYGDKSKERIHQHQIDEAEKEIYWHVEEKLQMKKYFNKLEYLSLYLNYRVVDIEIVLPIIEKQIMAFAETSFEMKIKENDETDYVQLKKLIATLKKKEENKHERSRKI</sequence>
<evidence type="ECO:0000313" key="3">
    <source>
        <dbReference type="EMBL" id="MBS9338475.1"/>
    </source>
</evidence>
<dbReference type="RefSeq" id="WP_213808755.1">
    <property type="nucleotide sequence ID" value="NZ_JAAMFK010000002.1"/>
</dbReference>
<keyword evidence="4" id="KW-1185">Reference proteome</keyword>
<protein>
    <submittedName>
        <fullName evidence="3">Uncharacterized protein</fullName>
    </submittedName>
</protein>
<dbReference type="Proteomes" id="UP001519504">
    <property type="component" value="Unassembled WGS sequence"/>
</dbReference>
<feature type="coiled-coil region" evidence="1">
    <location>
        <begin position="158"/>
        <end position="188"/>
    </location>
</feature>
<accession>A0ABS5QZ90</accession>
<proteinExistence type="predicted"/>
<evidence type="ECO:0000256" key="1">
    <source>
        <dbReference type="SAM" id="Coils"/>
    </source>
</evidence>
<evidence type="ECO:0000256" key="2">
    <source>
        <dbReference type="SAM" id="Phobius"/>
    </source>
</evidence>
<keyword evidence="2" id="KW-0472">Membrane</keyword>
<gene>
    <name evidence="3" type="ORF">G6R29_02335</name>
</gene>